<dbReference type="EMBL" id="JBEPLY010000013">
    <property type="protein sequence ID" value="MET3601336.1"/>
    <property type="molecule type" value="Genomic_DNA"/>
</dbReference>
<reference evidence="1 2" key="1">
    <citation type="submission" date="2024-06" db="EMBL/GenBank/DDBJ databases">
        <title>Genomic Encyclopedia of Type Strains, Phase IV (KMG-IV): sequencing the most valuable type-strain genomes for metagenomic binning, comparative biology and taxonomic classification.</title>
        <authorList>
            <person name="Goeker M."/>
        </authorList>
    </citation>
    <scope>NUCLEOTIDE SEQUENCE [LARGE SCALE GENOMIC DNA]</scope>
    <source>
        <strain evidence="1 2">DSM 28102</strain>
    </source>
</reference>
<name>A0ABV2IEW0_9HYPH</name>
<proteinExistence type="predicted"/>
<comment type="caution">
    <text evidence="1">The sequence shown here is derived from an EMBL/GenBank/DDBJ whole genome shotgun (WGS) entry which is preliminary data.</text>
</comment>
<sequence length="65" mass="7453">MVIIPKLSLDNDLAEQLAEMADHYGVSLEHMIRVAIDREYGQFEKWRYTFQPDATPPGLANSTCR</sequence>
<accession>A0ABV2IEW0</accession>
<dbReference type="Proteomes" id="UP001549164">
    <property type="component" value="Unassembled WGS sequence"/>
</dbReference>
<dbReference type="CDD" id="cd21631">
    <property type="entry name" value="RHH_CopG_NikR-like"/>
    <property type="match status" value="1"/>
</dbReference>
<organism evidence="1 2">
    <name type="scientific">Martelella mangrovi</name>
    <dbReference type="NCBI Taxonomy" id="1397477"/>
    <lineage>
        <taxon>Bacteria</taxon>
        <taxon>Pseudomonadati</taxon>
        <taxon>Pseudomonadota</taxon>
        <taxon>Alphaproteobacteria</taxon>
        <taxon>Hyphomicrobiales</taxon>
        <taxon>Aurantimonadaceae</taxon>
        <taxon>Martelella</taxon>
    </lineage>
</organism>
<keyword evidence="2" id="KW-1185">Reference proteome</keyword>
<evidence type="ECO:0000313" key="2">
    <source>
        <dbReference type="Proteomes" id="UP001549164"/>
    </source>
</evidence>
<dbReference type="RefSeq" id="WP_354435144.1">
    <property type="nucleotide sequence ID" value="NZ_JBEPLY010000013.1"/>
</dbReference>
<evidence type="ECO:0000313" key="1">
    <source>
        <dbReference type="EMBL" id="MET3601336.1"/>
    </source>
</evidence>
<protein>
    <submittedName>
        <fullName evidence="1">Transcriptional regulator</fullName>
    </submittedName>
</protein>
<gene>
    <name evidence="1" type="ORF">ABID12_003294</name>
</gene>